<dbReference type="RefSeq" id="WP_262139235.1">
    <property type="nucleotide sequence ID" value="NZ_CP106879.1"/>
</dbReference>
<proteinExistence type="predicted"/>
<dbReference type="Proteomes" id="UP001062223">
    <property type="component" value="Chromosome"/>
</dbReference>
<dbReference type="KEGG" id="cpoi:OE229_00530"/>
<dbReference type="EMBL" id="CP106879">
    <property type="protein sequence ID" value="UYC80980.1"/>
    <property type="molecule type" value="Genomic_DNA"/>
</dbReference>
<reference evidence="1" key="1">
    <citation type="submission" date="2022-09" db="EMBL/GenBank/DDBJ databases">
        <title>Taxonomy of Curtobacterium flaccumfaciens.</title>
        <authorList>
            <person name="Osdaghi E."/>
            <person name="Taghavi S.M."/>
            <person name="Hamidizade M."/>
            <person name="Abachi H."/>
            <person name="Fazliarab A."/>
            <person name="Baeyen S."/>
            <person name="Portier P."/>
            <person name="Van Vaerenbergh J."/>
            <person name="Jacques M.-A."/>
        </authorList>
    </citation>
    <scope>NUCLEOTIDE SEQUENCE</scope>
    <source>
        <strain evidence="1">AGQB46</strain>
    </source>
</reference>
<gene>
    <name evidence="1" type="ORF">OE229_00530</name>
</gene>
<organism evidence="1 2">
    <name type="scientific">Curtobacterium poinsettiae</name>
    <dbReference type="NCBI Taxonomy" id="159612"/>
    <lineage>
        <taxon>Bacteria</taxon>
        <taxon>Bacillati</taxon>
        <taxon>Actinomycetota</taxon>
        <taxon>Actinomycetes</taxon>
        <taxon>Micrococcales</taxon>
        <taxon>Microbacteriaceae</taxon>
        <taxon>Curtobacterium</taxon>
    </lineage>
</organism>
<evidence type="ECO:0000313" key="2">
    <source>
        <dbReference type="Proteomes" id="UP001062223"/>
    </source>
</evidence>
<name>A0A9Q9P9F2_9MICO</name>
<evidence type="ECO:0000313" key="1">
    <source>
        <dbReference type="EMBL" id="UYC80980.1"/>
    </source>
</evidence>
<sequence>MAKRRRDRWALGPALSLPEAAYGGPVYDLAEPDPVLAWVTFPDRSLEVEGRVIAYTERAALVEWGFGQAAECVWVWRDAVSPILRPADGFRRGMRLVE</sequence>
<dbReference type="AlphaFoldDB" id="A0A9Q9P9F2"/>
<protein>
    <submittedName>
        <fullName evidence="1">Uncharacterized protein</fullName>
    </submittedName>
</protein>
<accession>A0A9Q9P9F2</accession>